<dbReference type="EMBL" id="QRQK01000005">
    <property type="protein sequence ID" value="RHM99770.1"/>
    <property type="molecule type" value="Genomic_DNA"/>
</dbReference>
<dbReference type="PANTHER" id="PTHR10030">
    <property type="entry name" value="ALPHA-L-FUCOSIDASE"/>
    <property type="match status" value="1"/>
</dbReference>
<dbReference type="SMART" id="SM00812">
    <property type="entry name" value="Alpha_L_fucos"/>
    <property type="match status" value="1"/>
</dbReference>
<dbReference type="GO" id="GO:0005764">
    <property type="term" value="C:lysosome"/>
    <property type="evidence" value="ECO:0007669"/>
    <property type="project" value="TreeGrafter"/>
</dbReference>
<evidence type="ECO:0000259" key="8">
    <source>
        <dbReference type="Pfam" id="PF01120"/>
    </source>
</evidence>
<dbReference type="PANTHER" id="PTHR10030:SF37">
    <property type="entry name" value="ALPHA-L-FUCOSIDASE-RELATED"/>
    <property type="match status" value="1"/>
</dbReference>
<dbReference type="InterPro" id="IPR013780">
    <property type="entry name" value="Glyco_hydro_b"/>
</dbReference>
<dbReference type="InterPro" id="IPR016286">
    <property type="entry name" value="FUC_metazoa-typ"/>
</dbReference>
<keyword evidence="6" id="KW-0326">Glycosidase</keyword>
<dbReference type="PRINTS" id="PR00741">
    <property type="entry name" value="GLHYDRLASE29"/>
</dbReference>
<evidence type="ECO:0000313" key="10">
    <source>
        <dbReference type="Proteomes" id="UP000285109"/>
    </source>
</evidence>
<comment type="caution">
    <text evidence="9">The sequence shown here is derived from an EMBL/GenBank/DDBJ whole genome shotgun (WGS) entry which is preliminary data.</text>
</comment>
<dbReference type="Gene3D" id="2.60.40.1180">
    <property type="entry name" value="Golgi alpha-mannosidase II"/>
    <property type="match status" value="1"/>
</dbReference>
<feature type="domain" description="Glycoside hydrolase family 29 N-terminal" evidence="8">
    <location>
        <begin position="56"/>
        <end position="395"/>
    </location>
</feature>
<feature type="site" description="May be important for catalysis" evidence="7">
    <location>
        <position position="324"/>
    </location>
</feature>
<evidence type="ECO:0000256" key="3">
    <source>
        <dbReference type="ARBA" id="ARBA00012662"/>
    </source>
</evidence>
<dbReference type="AlphaFoldDB" id="A0A415TEY3"/>
<sequence length="498" mass="58194">MWIYIFLLFLLQLKNYIMRNRILTFVLLLVACGNLCAQQKKSSDLLPAEQEIMLKYGADRLGKRHDAAMERFRSHRLGAFIHWGLYAIPGGEWNGKVYNGAAEWLKSWANVPSEEWMKLMNQWNPQRFDATKWARMAKEMGVKYVKITTKHHEGFCLWPSKYTKYTVANTPYKKDILGELVKAYNKEGIDVHFYFSVMDWSHPDYRYDIKSEDDEIAFRRFLEFTDNQLKELASLYPTVKDFWFDGTWDESIKKNGWWTAHVEQMLKEMLPGVTINSRLRADDYGKRHFDSNGHLMGDYESGYERRLPNPVKDLKVTKWDWEACMTIPENQWGYHKDWSLSYVKNSVEVLERIVHAVSMGGNMVVNFGPQPDGDFRHEEKELAEAVGRWMKKNGECVYGCDYAGLEKQDWGYYTRNGNDIYMVVFNLPFSKWLTVKTPKELKPVEAVTLDGQKVEVVETTNNEYNVKVPEKIIGDPFVIKLKVEIVNGSVDKYKAALT</sequence>
<evidence type="ECO:0000256" key="1">
    <source>
        <dbReference type="ARBA" id="ARBA00004071"/>
    </source>
</evidence>
<gene>
    <name evidence="9" type="ORF">DWZ34_03745</name>
</gene>
<dbReference type="InterPro" id="IPR057739">
    <property type="entry name" value="Glyco_hydro_29_N"/>
</dbReference>
<keyword evidence="4" id="KW-0732">Signal</keyword>
<evidence type="ECO:0000313" key="9">
    <source>
        <dbReference type="EMBL" id="RHM99770.1"/>
    </source>
</evidence>
<reference evidence="9 10" key="1">
    <citation type="submission" date="2018-08" db="EMBL/GenBank/DDBJ databases">
        <title>A genome reference for cultivated species of the human gut microbiota.</title>
        <authorList>
            <person name="Zou Y."/>
            <person name="Xue W."/>
            <person name="Luo G."/>
        </authorList>
    </citation>
    <scope>NUCLEOTIDE SEQUENCE [LARGE SCALE GENOMIC DNA]</scope>
    <source>
        <strain evidence="9 10">AF31-28B-AC</strain>
    </source>
</reference>
<dbReference type="GO" id="GO:0004560">
    <property type="term" value="F:alpha-L-fucosidase activity"/>
    <property type="evidence" value="ECO:0007669"/>
    <property type="project" value="InterPro"/>
</dbReference>
<evidence type="ECO:0000256" key="6">
    <source>
        <dbReference type="ARBA" id="ARBA00023295"/>
    </source>
</evidence>
<comment type="similarity">
    <text evidence="2">Belongs to the glycosyl hydrolase 29 family.</text>
</comment>
<dbReference type="Proteomes" id="UP000285109">
    <property type="component" value="Unassembled WGS sequence"/>
</dbReference>
<name>A0A415TEY3_9BACT</name>
<organism evidence="9 10">
    <name type="scientific">Phocaeicola plebeius</name>
    <dbReference type="NCBI Taxonomy" id="310297"/>
    <lineage>
        <taxon>Bacteria</taxon>
        <taxon>Pseudomonadati</taxon>
        <taxon>Bacteroidota</taxon>
        <taxon>Bacteroidia</taxon>
        <taxon>Bacteroidales</taxon>
        <taxon>Bacteroidaceae</taxon>
        <taxon>Phocaeicola</taxon>
    </lineage>
</organism>
<dbReference type="EC" id="3.2.1.51" evidence="3"/>
<dbReference type="InterPro" id="IPR000933">
    <property type="entry name" value="Glyco_hydro_29"/>
</dbReference>
<evidence type="ECO:0000256" key="4">
    <source>
        <dbReference type="ARBA" id="ARBA00022729"/>
    </source>
</evidence>
<dbReference type="SUPFAM" id="SSF51445">
    <property type="entry name" value="(Trans)glycosidases"/>
    <property type="match status" value="1"/>
</dbReference>
<protein>
    <recommendedName>
        <fullName evidence="3">alpha-L-fucosidase</fullName>
        <ecNumber evidence="3">3.2.1.51</ecNumber>
    </recommendedName>
</protein>
<accession>A0A415TEY3</accession>
<keyword evidence="5" id="KW-0378">Hydrolase</keyword>
<dbReference type="Gene3D" id="3.20.20.80">
    <property type="entry name" value="Glycosidases"/>
    <property type="match status" value="1"/>
</dbReference>
<dbReference type="PIRSF" id="PIRSF001092">
    <property type="entry name" value="Alpha-L-fucosidase"/>
    <property type="match status" value="1"/>
</dbReference>
<dbReference type="GO" id="GO:0006004">
    <property type="term" value="P:fucose metabolic process"/>
    <property type="evidence" value="ECO:0007669"/>
    <property type="project" value="InterPro"/>
</dbReference>
<proteinExistence type="inferred from homology"/>
<evidence type="ECO:0000256" key="2">
    <source>
        <dbReference type="ARBA" id="ARBA00007951"/>
    </source>
</evidence>
<dbReference type="GO" id="GO:0016139">
    <property type="term" value="P:glycoside catabolic process"/>
    <property type="evidence" value="ECO:0007669"/>
    <property type="project" value="TreeGrafter"/>
</dbReference>
<dbReference type="Pfam" id="PF01120">
    <property type="entry name" value="Alpha_L_fucos"/>
    <property type="match status" value="1"/>
</dbReference>
<comment type="function">
    <text evidence="1">Alpha-L-fucosidase is responsible for hydrolyzing the alpha-1,6-linked fucose joined to the reducing-end N-acetylglucosamine of the carbohydrate moieties of glycoproteins.</text>
</comment>
<evidence type="ECO:0000256" key="5">
    <source>
        <dbReference type="ARBA" id="ARBA00022801"/>
    </source>
</evidence>
<evidence type="ECO:0000256" key="7">
    <source>
        <dbReference type="PIRSR" id="PIRSR001092-1"/>
    </source>
</evidence>
<dbReference type="InterPro" id="IPR017853">
    <property type="entry name" value="GH"/>
</dbReference>